<evidence type="ECO:0000256" key="4">
    <source>
        <dbReference type="ARBA" id="ARBA00022989"/>
    </source>
</evidence>
<dbReference type="EMBL" id="CP002631">
    <property type="protein sequence ID" value="AEB14218.1"/>
    <property type="molecule type" value="Genomic_DNA"/>
</dbReference>
<evidence type="ECO:0000256" key="2">
    <source>
        <dbReference type="ARBA" id="ARBA00010350"/>
    </source>
</evidence>
<dbReference type="PANTHER" id="PTHR23291:SF50">
    <property type="entry name" value="PROTEIN LIFEGUARD 4"/>
    <property type="match status" value="1"/>
</dbReference>
<evidence type="ECO:0000313" key="8">
    <source>
        <dbReference type="Proteomes" id="UP000006852"/>
    </source>
</evidence>
<gene>
    <name evidence="7" type="ordered locus">Tresu_1310</name>
</gene>
<evidence type="ECO:0000256" key="1">
    <source>
        <dbReference type="ARBA" id="ARBA00004141"/>
    </source>
</evidence>
<feature type="transmembrane region" description="Helical" evidence="6">
    <location>
        <begin position="56"/>
        <end position="74"/>
    </location>
</feature>
<dbReference type="KEGG" id="tsu:Tresu_1310"/>
<comment type="subcellular location">
    <subcellularLocation>
        <location evidence="1">Membrane</location>
        <topology evidence="1">Multi-pass membrane protein</topology>
    </subcellularLocation>
</comment>
<comment type="similarity">
    <text evidence="2 6">Belongs to the BI1 family.</text>
</comment>
<evidence type="ECO:0008006" key="9">
    <source>
        <dbReference type="Google" id="ProtNLM"/>
    </source>
</evidence>
<keyword evidence="4 6" id="KW-1133">Transmembrane helix</keyword>
<feature type="transmembrane region" description="Helical" evidence="6">
    <location>
        <begin position="110"/>
        <end position="130"/>
    </location>
</feature>
<feature type="transmembrane region" description="Helical" evidence="6">
    <location>
        <begin position="169"/>
        <end position="188"/>
    </location>
</feature>
<name>F2NRY2_TRES6</name>
<evidence type="ECO:0000256" key="6">
    <source>
        <dbReference type="RuleBase" id="RU004379"/>
    </source>
</evidence>
<reference evidence="7 8" key="1">
    <citation type="journal article" date="2011" name="Stand. Genomic Sci.">
        <title>Complete genome sequence of Treponema succinifaciens type strain (6091).</title>
        <authorList>
            <person name="Han C."/>
            <person name="Gronow S."/>
            <person name="Teshima H."/>
            <person name="Lapidus A."/>
            <person name="Nolan M."/>
            <person name="Lucas S."/>
            <person name="Hammon N."/>
            <person name="Deshpande S."/>
            <person name="Cheng J.F."/>
            <person name="Zeytun A."/>
            <person name="Tapia R."/>
            <person name="Goodwin L."/>
            <person name="Pitluck S."/>
            <person name="Liolios K."/>
            <person name="Pagani I."/>
            <person name="Ivanova N."/>
            <person name="Mavromatis K."/>
            <person name="Mikhailova N."/>
            <person name="Huntemann M."/>
            <person name="Pati A."/>
            <person name="Chen A."/>
            <person name="Palaniappan K."/>
            <person name="Land M."/>
            <person name="Hauser L."/>
            <person name="Brambilla E.M."/>
            <person name="Rohde M."/>
            <person name="Goker M."/>
            <person name="Woyke T."/>
            <person name="Bristow J."/>
            <person name="Eisen J.A."/>
            <person name="Markowitz V."/>
            <person name="Hugenholtz P."/>
            <person name="Kyrpides N.C."/>
            <person name="Klenk H.P."/>
            <person name="Detter J.C."/>
        </authorList>
    </citation>
    <scope>NUCLEOTIDE SEQUENCE [LARGE SCALE GENOMIC DNA]</scope>
    <source>
        <strain evidence="8">ATCC 33096 / DSM 2489 / 6091</strain>
    </source>
</reference>
<proteinExistence type="inferred from homology"/>
<evidence type="ECO:0000256" key="5">
    <source>
        <dbReference type="ARBA" id="ARBA00023136"/>
    </source>
</evidence>
<keyword evidence="3 6" id="KW-0812">Transmembrane</keyword>
<feature type="transmembrane region" description="Helical" evidence="6">
    <location>
        <begin position="86"/>
        <end position="104"/>
    </location>
</feature>
<evidence type="ECO:0000256" key="3">
    <source>
        <dbReference type="ARBA" id="ARBA00022692"/>
    </source>
</evidence>
<dbReference type="CDD" id="cd10432">
    <property type="entry name" value="BI-1-like_bacterial"/>
    <property type="match status" value="1"/>
</dbReference>
<dbReference type="InterPro" id="IPR006214">
    <property type="entry name" value="Bax_inhibitor_1-related"/>
</dbReference>
<keyword evidence="8" id="KW-1185">Reference proteome</keyword>
<dbReference type="AlphaFoldDB" id="F2NRY2"/>
<organism evidence="7 8">
    <name type="scientific">Treponema succinifaciens (strain ATCC 33096 / DSM 2489 / 6091)</name>
    <dbReference type="NCBI Taxonomy" id="869209"/>
    <lineage>
        <taxon>Bacteria</taxon>
        <taxon>Pseudomonadati</taxon>
        <taxon>Spirochaetota</taxon>
        <taxon>Spirochaetia</taxon>
        <taxon>Spirochaetales</taxon>
        <taxon>Treponemataceae</taxon>
        <taxon>Treponema</taxon>
    </lineage>
</organism>
<accession>F2NRY2</accession>
<protein>
    <recommendedName>
        <fullName evidence="9">BAX inhibitor (BI)-1/YccA family protein</fullName>
    </recommendedName>
</protein>
<dbReference type="STRING" id="869209.Tresu_1310"/>
<dbReference type="GO" id="GO:0005886">
    <property type="term" value="C:plasma membrane"/>
    <property type="evidence" value="ECO:0007669"/>
    <property type="project" value="TreeGrafter"/>
</dbReference>
<dbReference type="OrthoDB" id="9793828at2"/>
<reference evidence="8" key="2">
    <citation type="submission" date="2011-04" db="EMBL/GenBank/DDBJ databases">
        <title>The complete genome of chromosome of Treponema succinifaciens DSM 2489.</title>
        <authorList>
            <person name="Lucas S."/>
            <person name="Copeland A."/>
            <person name="Lapidus A."/>
            <person name="Bruce D."/>
            <person name="Goodwin L."/>
            <person name="Pitluck S."/>
            <person name="Peters L."/>
            <person name="Kyrpides N."/>
            <person name="Mavromatis K."/>
            <person name="Ivanova N."/>
            <person name="Ovchinnikova G."/>
            <person name="Teshima H."/>
            <person name="Detter J.C."/>
            <person name="Tapia R."/>
            <person name="Han C."/>
            <person name="Land M."/>
            <person name="Hauser L."/>
            <person name="Markowitz V."/>
            <person name="Cheng J.-F."/>
            <person name="Hugenholtz P."/>
            <person name="Woyke T."/>
            <person name="Wu D."/>
            <person name="Gronow S."/>
            <person name="Wellnitz S."/>
            <person name="Brambilla E."/>
            <person name="Klenk H.-P."/>
            <person name="Eisen J.A."/>
        </authorList>
    </citation>
    <scope>NUCLEOTIDE SEQUENCE [LARGE SCALE GENOMIC DNA]</scope>
    <source>
        <strain evidence="8">ATCC 33096 / DSM 2489 / 6091</strain>
    </source>
</reference>
<feature type="transmembrane region" description="Helical" evidence="6">
    <location>
        <begin position="209"/>
        <end position="232"/>
    </location>
</feature>
<dbReference type="PANTHER" id="PTHR23291">
    <property type="entry name" value="BAX INHIBITOR-RELATED"/>
    <property type="match status" value="1"/>
</dbReference>
<dbReference type="eggNOG" id="COG0670">
    <property type="taxonomic scope" value="Bacteria"/>
</dbReference>
<dbReference type="RefSeq" id="WP_013701505.1">
    <property type="nucleotide sequence ID" value="NC_015385.1"/>
</dbReference>
<feature type="transmembrane region" description="Helical" evidence="6">
    <location>
        <begin position="142"/>
        <end position="163"/>
    </location>
</feature>
<keyword evidence="5 6" id="KW-0472">Membrane</keyword>
<sequence length="236" mass="25641">MENQMTFYAPTETERKLFLTRTYLWMGIALLVSAVVSFFAAESGLIISILKATGGMGLIILCIAEIGLVVGLTSSIRKISVANAKLLFILYSALNGLTISTIFFTYTASSIAICFVSAAAMFFGMSLYGLKTKSDLTTAGRYLMMALLGIIIASLLNGILFLFGAGSTMFDWLISVASVVVFTGLTAYDSQKIMRISSSADNSDSFKKIAIYGALELYLDFINIFLSLLRLFGNRK</sequence>
<dbReference type="Pfam" id="PF01027">
    <property type="entry name" value="Bax1-I"/>
    <property type="match status" value="1"/>
</dbReference>
<evidence type="ECO:0000313" key="7">
    <source>
        <dbReference type="EMBL" id="AEB14218.1"/>
    </source>
</evidence>
<dbReference type="Proteomes" id="UP000006852">
    <property type="component" value="Chromosome"/>
</dbReference>
<dbReference type="GeneID" id="302998474"/>
<dbReference type="HOGENOM" id="CLU_058671_1_0_12"/>
<feature type="transmembrane region" description="Helical" evidence="6">
    <location>
        <begin position="23"/>
        <end position="50"/>
    </location>
</feature>